<proteinExistence type="inferred from homology"/>
<keyword evidence="14" id="KW-1185">Reference proteome</keyword>
<dbReference type="RefSeq" id="WP_062064635.1">
    <property type="nucleotide sequence ID" value="NZ_CP013264.1"/>
</dbReference>
<evidence type="ECO:0000256" key="6">
    <source>
        <dbReference type="ARBA" id="ARBA00022692"/>
    </source>
</evidence>
<evidence type="ECO:0000256" key="2">
    <source>
        <dbReference type="ARBA" id="ARBA00005551"/>
    </source>
</evidence>
<evidence type="ECO:0000313" key="14">
    <source>
        <dbReference type="Proteomes" id="UP000056968"/>
    </source>
</evidence>
<dbReference type="InterPro" id="IPR006153">
    <property type="entry name" value="Cation/H_exchanger_TM"/>
</dbReference>
<evidence type="ECO:0000256" key="11">
    <source>
        <dbReference type="SAM" id="Phobius"/>
    </source>
</evidence>
<gene>
    <name evidence="13" type="ORF">ATN00_10950</name>
</gene>
<feature type="transmembrane region" description="Helical" evidence="11">
    <location>
        <begin position="282"/>
        <end position="299"/>
    </location>
</feature>
<dbReference type="GO" id="GO:0008324">
    <property type="term" value="F:monoatomic cation transmembrane transporter activity"/>
    <property type="evidence" value="ECO:0007669"/>
    <property type="project" value="InterPro"/>
</dbReference>
<dbReference type="GO" id="GO:0005886">
    <property type="term" value="C:plasma membrane"/>
    <property type="evidence" value="ECO:0007669"/>
    <property type="project" value="TreeGrafter"/>
</dbReference>
<name>A0A0S3EZC1_9SPHN</name>
<feature type="transmembrane region" description="Helical" evidence="11">
    <location>
        <begin position="166"/>
        <end position="185"/>
    </location>
</feature>
<keyword evidence="7" id="KW-0630">Potassium</keyword>
<feature type="domain" description="RCK N-terminal" evidence="12">
    <location>
        <begin position="415"/>
        <end position="531"/>
    </location>
</feature>
<evidence type="ECO:0000256" key="3">
    <source>
        <dbReference type="ARBA" id="ARBA00022448"/>
    </source>
</evidence>
<dbReference type="GO" id="GO:0012505">
    <property type="term" value="C:endomembrane system"/>
    <property type="evidence" value="ECO:0007669"/>
    <property type="project" value="UniProtKB-SubCell"/>
</dbReference>
<feature type="transmembrane region" description="Helical" evidence="11">
    <location>
        <begin position="70"/>
        <end position="88"/>
    </location>
</feature>
<dbReference type="KEGG" id="sbd:ATN00_10950"/>
<evidence type="ECO:0000313" key="13">
    <source>
        <dbReference type="EMBL" id="ALR20736.1"/>
    </source>
</evidence>
<dbReference type="GO" id="GO:1902600">
    <property type="term" value="P:proton transmembrane transport"/>
    <property type="evidence" value="ECO:0007669"/>
    <property type="project" value="InterPro"/>
</dbReference>
<keyword evidence="5" id="KW-0633">Potassium transport</keyword>
<dbReference type="Gene3D" id="3.40.50.720">
    <property type="entry name" value="NAD(P)-binding Rossmann-like Domain"/>
    <property type="match status" value="1"/>
</dbReference>
<dbReference type="InterPro" id="IPR003148">
    <property type="entry name" value="RCK_N"/>
</dbReference>
<comment type="similarity">
    <text evidence="2">Belongs to the monovalent cation:proton antiporter 2 (CPA2) transporter (TC 2.A.37) family.</text>
</comment>
<feature type="transmembrane region" description="Helical" evidence="11">
    <location>
        <begin position="44"/>
        <end position="64"/>
    </location>
</feature>
<keyword evidence="3" id="KW-0813">Transport</keyword>
<feature type="transmembrane region" description="Helical" evidence="11">
    <location>
        <begin position="197"/>
        <end position="218"/>
    </location>
</feature>
<keyword evidence="10 11" id="KW-0472">Membrane</keyword>
<dbReference type="Proteomes" id="UP000056968">
    <property type="component" value="Chromosome"/>
</dbReference>
<feature type="transmembrane region" description="Helical" evidence="11">
    <location>
        <begin position="252"/>
        <end position="270"/>
    </location>
</feature>
<keyword evidence="8 11" id="KW-1133">Transmembrane helix</keyword>
<evidence type="ECO:0000259" key="12">
    <source>
        <dbReference type="PROSITE" id="PS51201"/>
    </source>
</evidence>
<dbReference type="SUPFAM" id="SSF51735">
    <property type="entry name" value="NAD(P)-binding Rossmann-fold domains"/>
    <property type="match status" value="1"/>
</dbReference>
<dbReference type="Gene3D" id="1.20.1530.20">
    <property type="match status" value="1"/>
</dbReference>
<dbReference type="NCBIfam" id="TIGR00932">
    <property type="entry name" value="2a37"/>
    <property type="match status" value="1"/>
</dbReference>
<dbReference type="EMBL" id="CP013264">
    <property type="protein sequence ID" value="ALR20736.1"/>
    <property type="molecule type" value="Genomic_DNA"/>
</dbReference>
<dbReference type="OrthoDB" id="9781411at2"/>
<evidence type="ECO:0000256" key="5">
    <source>
        <dbReference type="ARBA" id="ARBA00022538"/>
    </source>
</evidence>
<accession>A0A0S3EZC1</accession>
<keyword evidence="4" id="KW-0050">Antiport</keyword>
<dbReference type="InterPro" id="IPR038770">
    <property type="entry name" value="Na+/solute_symporter_sf"/>
</dbReference>
<feature type="transmembrane region" description="Helical" evidence="11">
    <location>
        <begin position="340"/>
        <end position="359"/>
    </location>
</feature>
<evidence type="ECO:0000256" key="4">
    <source>
        <dbReference type="ARBA" id="ARBA00022449"/>
    </source>
</evidence>
<dbReference type="GO" id="GO:0006813">
    <property type="term" value="P:potassium ion transport"/>
    <property type="evidence" value="ECO:0007669"/>
    <property type="project" value="UniProtKB-KW"/>
</dbReference>
<feature type="transmembrane region" description="Helical" evidence="11">
    <location>
        <begin position="371"/>
        <end position="392"/>
    </location>
</feature>
<dbReference type="GO" id="GO:0015297">
    <property type="term" value="F:antiporter activity"/>
    <property type="evidence" value="ECO:0007669"/>
    <property type="project" value="UniProtKB-KW"/>
</dbReference>
<feature type="transmembrane region" description="Helical" evidence="11">
    <location>
        <begin position="100"/>
        <end position="121"/>
    </location>
</feature>
<feature type="transmembrane region" description="Helical" evidence="11">
    <location>
        <begin position="18"/>
        <end position="37"/>
    </location>
</feature>
<feature type="transmembrane region" description="Helical" evidence="11">
    <location>
        <begin position="127"/>
        <end position="146"/>
    </location>
</feature>
<dbReference type="PANTHER" id="PTHR46157">
    <property type="entry name" value="K(+) EFFLUX ANTIPORTER 3, CHLOROPLASTIC"/>
    <property type="match status" value="1"/>
</dbReference>
<evidence type="ECO:0000256" key="1">
    <source>
        <dbReference type="ARBA" id="ARBA00004127"/>
    </source>
</evidence>
<dbReference type="PANTHER" id="PTHR46157:SF8">
    <property type="entry name" value="GLUTATHIONE-REGULATED POTASSIUM-EFFLUX SYSTEM PROTEIN"/>
    <property type="match status" value="1"/>
</dbReference>
<protein>
    <submittedName>
        <fullName evidence="13">Sodium:proton exchanger</fullName>
    </submittedName>
</protein>
<dbReference type="Pfam" id="PF00999">
    <property type="entry name" value="Na_H_Exchanger"/>
    <property type="match status" value="1"/>
</dbReference>
<evidence type="ECO:0000256" key="8">
    <source>
        <dbReference type="ARBA" id="ARBA00022989"/>
    </source>
</evidence>
<dbReference type="InterPro" id="IPR036291">
    <property type="entry name" value="NAD(P)-bd_dom_sf"/>
</dbReference>
<keyword evidence="9" id="KW-0406">Ion transport</keyword>
<comment type="subcellular location">
    <subcellularLocation>
        <location evidence="1">Endomembrane system</location>
        <topology evidence="1">Multi-pass membrane protein</topology>
    </subcellularLocation>
</comment>
<evidence type="ECO:0000256" key="7">
    <source>
        <dbReference type="ARBA" id="ARBA00022958"/>
    </source>
</evidence>
<evidence type="ECO:0000256" key="10">
    <source>
        <dbReference type="ARBA" id="ARBA00023136"/>
    </source>
</evidence>
<dbReference type="Pfam" id="PF02254">
    <property type="entry name" value="TrkA_N"/>
    <property type="match status" value="1"/>
</dbReference>
<feature type="transmembrane region" description="Helical" evidence="11">
    <location>
        <begin position="305"/>
        <end position="333"/>
    </location>
</feature>
<dbReference type="FunFam" id="3.40.50.720:FF:000036">
    <property type="entry name" value="Glutathione-regulated potassium-efflux system protein KefB"/>
    <property type="match status" value="1"/>
</dbReference>
<evidence type="ECO:0000256" key="9">
    <source>
        <dbReference type="ARBA" id="ARBA00023065"/>
    </source>
</evidence>
<dbReference type="InterPro" id="IPR004771">
    <property type="entry name" value="K/H_exchanger"/>
</dbReference>
<dbReference type="AlphaFoldDB" id="A0A0S3EZC1"/>
<keyword evidence="6 11" id="KW-0812">Transmembrane</keyword>
<organism evidence="13 14">
    <name type="scientific">Sphingobium baderi</name>
    <dbReference type="NCBI Taxonomy" id="1332080"/>
    <lineage>
        <taxon>Bacteria</taxon>
        <taxon>Pseudomonadati</taxon>
        <taxon>Pseudomonadota</taxon>
        <taxon>Alphaproteobacteria</taxon>
        <taxon>Sphingomonadales</taxon>
        <taxon>Sphingomonadaceae</taxon>
        <taxon>Sphingobium</taxon>
    </lineage>
</organism>
<dbReference type="STRING" id="1332080.ATN00_10950"/>
<sequence>MEPPTPGAASAALSATDVLLSEGVILLGAAVFFVILFRRFGLGAVLGYLIAGALVGPQGMGWVGGAESKLAIAEIGIVLLLFLVGLELHPARLWRLKRDIFALGLAQVVLCGLVLTAVIFYSTGFSWGAAIALGLPLALSSTAQVLPMLKNSGRINSPFGEKIFSILLFQDLSIVPLITIIAALSRNPVDAAGPPGWLLTIYTVVAITGLVLAGRFILRPLLRLVGRLGERELFVAVGLFTVLAAASLMHALHLSTALGAFVAGVMLADSPYRHEIEADVEPFRSILLGLFFLAVGMVLDLRTVAAFPLFVVGMAAVLVVTKTILICGLARLFGMDWRQAIGAGLLLSQGGEFGFVLFAQAQNALLIAPQAASLFSAVVTFSMATTPFLMLFAARFEFARPKADAALRDPDQAPRGTAIIVGYGRFGQTVAQMLAGHGFGVVLIDKKPAQIEVSSRFDVEVFYGDGTRIDLLHRAGADEARLIAFCIDDPSLDSRILEPIAETFPQAAILARAFDRRQLLELQDMDLAGVVREVFESAVCMGVQAMEALGVPQAEIEEVEQQYRKNDEQRLAAQKEHGDLAVAKELIYRPGKRMRLLSRGEGEEEA</sequence>
<reference evidence="13 14" key="1">
    <citation type="submission" date="2015-11" db="EMBL/GenBank/DDBJ databases">
        <title>A Two-component Flavoprotein Monooxygenase System MeaXY Responsible for para-Hydroxylation of 2-Methyl-6-ethylaniline and 2,6-Diethylaniline in Sphingobium baderi DE-13.</title>
        <authorList>
            <person name="Cheng M."/>
            <person name="Meng Q."/>
            <person name="Yang Y."/>
            <person name="Chu C."/>
            <person name="Yan X."/>
            <person name="He J."/>
            <person name="Li S."/>
        </authorList>
    </citation>
    <scope>NUCLEOTIDE SEQUENCE [LARGE SCALE GENOMIC DNA]</scope>
    <source>
        <strain evidence="13 14">DE-13</strain>
    </source>
</reference>
<dbReference type="PROSITE" id="PS51201">
    <property type="entry name" value="RCK_N"/>
    <property type="match status" value="1"/>
</dbReference>